<feature type="transmembrane region" description="Helical" evidence="6">
    <location>
        <begin position="30"/>
        <end position="49"/>
    </location>
</feature>
<evidence type="ECO:0000256" key="3">
    <source>
        <dbReference type="ARBA" id="ARBA00022692"/>
    </source>
</evidence>
<dbReference type="GO" id="GO:0005886">
    <property type="term" value="C:plasma membrane"/>
    <property type="evidence" value="ECO:0007669"/>
    <property type="project" value="UniProtKB-SubCell"/>
</dbReference>
<dbReference type="OrthoDB" id="2989516at2"/>
<sequence length="114" mass="12947">MEPNLNTNEPQIKLSTKEKLKLEREMKHQIITFALMIFFTALAFLAVGSDLIPSSFAIPFILILAVVQVILQLYYFMHLNQKGHEWPNAFMLSGIVIVIPMIAALMLLLGVVKY</sequence>
<evidence type="ECO:0000256" key="4">
    <source>
        <dbReference type="ARBA" id="ARBA00022989"/>
    </source>
</evidence>
<dbReference type="InterPro" id="IPR005171">
    <property type="entry name" value="Cyt_c_oxidase_su4_prok"/>
</dbReference>
<proteinExistence type="predicted"/>
<dbReference type="Pfam" id="PF03626">
    <property type="entry name" value="COX4_pro"/>
    <property type="match status" value="1"/>
</dbReference>
<dbReference type="RefSeq" id="WP_071316582.1">
    <property type="nucleotide sequence ID" value="NZ_CP063356.2"/>
</dbReference>
<keyword evidence="3 6" id="KW-0812">Transmembrane</keyword>
<keyword evidence="2" id="KW-1003">Cell membrane</keyword>
<name>A0A1S2MAB8_9BACI</name>
<dbReference type="EMBL" id="CP063356">
    <property type="protein sequence ID" value="QOY34338.1"/>
    <property type="molecule type" value="Genomic_DNA"/>
</dbReference>
<dbReference type="Proteomes" id="UP000180175">
    <property type="component" value="Chromosome"/>
</dbReference>
<evidence type="ECO:0000256" key="6">
    <source>
        <dbReference type="SAM" id="Phobius"/>
    </source>
</evidence>
<dbReference type="KEGG" id="aia:AWH56_016595"/>
<keyword evidence="9" id="KW-1185">Reference proteome</keyword>
<gene>
    <name evidence="8" type="ORF">AWH56_016595</name>
    <name evidence="7" type="ORF">AWH56_07695</name>
</gene>
<keyword evidence="5 6" id="KW-0472">Membrane</keyword>
<organism evidence="7 9">
    <name type="scientific">Anaerobacillus isosaccharinicus</name>
    <dbReference type="NCBI Taxonomy" id="1532552"/>
    <lineage>
        <taxon>Bacteria</taxon>
        <taxon>Bacillati</taxon>
        <taxon>Bacillota</taxon>
        <taxon>Bacilli</taxon>
        <taxon>Bacillales</taxon>
        <taxon>Bacillaceae</taxon>
        <taxon>Anaerobacillus</taxon>
    </lineage>
</organism>
<reference evidence="7 9" key="1">
    <citation type="submission" date="2016-10" db="EMBL/GenBank/DDBJ databases">
        <title>Draft genome sequences of four alkaliphilic bacteria belonging to the Anaerobacillus genus.</title>
        <authorList>
            <person name="Bassil N.M."/>
            <person name="Lloyd J.R."/>
        </authorList>
    </citation>
    <scope>NUCLEOTIDE SEQUENCE [LARGE SCALE GENOMIC DNA]</scope>
    <source>
        <strain evidence="7 9">NB2006</strain>
    </source>
</reference>
<reference evidence="8" key="4">
    <citation type="submission" date="2020-10" db="EMBL/GenBank/DDBJ databases">
        <authorList>
            <person name="Bassil N.M."/>
            <person name="Lloyd J.R."/>
        </authorList>
    </citation>
    <scope>NUCLEOTIDE SEQUENCE</scope>
    <source>
        <strain evidence="8">NB2006</strain>
    </source>
</reference>
<dbReference type="AlphaFoldDB" id="A0A1S2MAB8"/>
<feature type="transmembrane region" description="Helical" evidence="6">
    <location>
        <begin position="89"/>
        <end position="112"/>
    </location>
</feature>
<evidence type="ECO:0000313" key="7">
    <source>
        <dbReference type="EMBL" id="OIJ20645.1"/>
    </source>
</evidence>
<comment type="subcellular location">
    <subcellularLocation>
        <location evidence="1">Cell membrane</location>
        <topology evidence="1">Multi-pass membrane protein</topology>
    </subcellularLocation>
</comment>
<accession>A0A1S2MAB8</accession>
<feature type="transmembrane region" description="Helical" evidence="6">
    <location>
        <begin position="55"/>
        <end position="77"/>
    </location>
</feature>
<protein>
    <submittedName>
        <fullName evidence="8">Cytochrome C oxidase subunit IV family protein</fullName>
    </submittedName>
    <submittedName>
        <fullName evidence="7">Cytochrome-c oxidase</fullName>
    </submittedName>
</protein>
<keyword evidence="4 6" id="KW-1133">Transmembrane helix</keyword>
<reference evidence="8 9" key="3">
    <citation type="journal article" date="2019" name="Int. J. Syst. Evol. Microbiol.">
        <title>Anaerobacillus isosaccharinicus sp. nov., an alkaliphilic bacterium which degrades isosaccharinic acid.</title>
        <authorList>
            <person name="Bassil N.M."/>
            <person name="Lloyd J.R."/>
        </authorList>
    </citation>
    <scope>NUCLEOTIDE SEQUENCE [LARGE SCALE GENOMIC DNA]</scope>
    <source>
        <strain evidence="8 9">NB2006</strain>
    </source>
</reference>
<dbReference type="EMBL" id="LQXD01000068">
    <property type="protein sequence ID" value="OIJ20645.1"/>
    <property type="molecule type" value="Genomic_DNA"/>
</dbReference>
<evidence type="ECO:0000256" key="2">
    <source>
        <dbReference type="ARBA" id="ARBA00022475"/>
    </source>
</evidence>
<evidence type="ECO:0000256" key="1">
    <source>
        <dbReference type="ARBA" id="ARBA00004651"/>
    </source>
</evidence>
<evidence type="ECO:0000313" key="9">
    <source>
        <dbReference type="Proteomes" id="UP000180175"/>
    </source>
</evidence>
<reference evidence="8 9" key="2">
    <citation type="journal article" date="2017" name="Genome Announc.">
        <title>Draft Genome Sequences of Four Alkaliphilic Bacteria Belonging to the Anaerobacillus Genus.</title>
        <authorList>
            <person name="Bassil N.M."/>
            <person name="Lloyd J.R."/>
        </authorList>
    </citation>
    <scope>NUCLEOTIDE SEQUENCE [LARGE SCALE GENOMIC DNA]</scope>
    <source>
        <strain evidence="8 9">NB2006</strain>
    </source>
</reference>
<evidence type="ECO:0000256" key="5">
    <source>
        <dbReference type="ARBA" id="ARBA00023136"/>
    </source>
</evidence>
<evidence type="ECO:0000313" key="8">
    <source>
        <dbReference type="EMBL" id="QOY34338.1"/>
    </source>
</evidence>